<gene>
    <name evidence="3" type="ORF">ACFOW3_07340</name>
</gene>
<feature type="transmembrane region" description="Helical" evidence="2">
    <location>
        <begin position="870"/>
        <end position="890"/>
    </location>
</feature>
<dbReference type="PANTHER" id="PTHR37841:SF1">
    <property type="entry name" value="DUF3298 DOMAIN-CONTAINING PROTEIN"/>
    <property type="match status" value="1"/>
</dbReference>
<reference evidence="4" key="1">
    <citation type="journal article" date="2019" name="Int. J. Syst. Evol. Microbiol.">
        <title>The Global Catalogue of Microorganisms (GCM) 10K type strain sequencing project: providing services to taxonomists for standard genome sequencing and annotation.</title>
        <authorList>
            <consortium name="The Broad Institute Genomics Platform"/>
            <consortium name="The Broad Institute Genome Sequencing Center for Infectious Disease"/>
            <person name="Wu L."/>
            <person name="Ma J."/>
        </authorList>
    </citation>
    <scope>NUCLEOTIDE SEQUENCE [LARGE SCALE GENOMIC DNA]</scope>
    <source>
        <strain evidence="4">CCUG 2113</strain>
    </source>
</reference>
<name>A0ABV8D8I9_9BURK</name>
<dbReference type="Pfam" id="PF14903">
    <property type="entry name" value="WG_beta_rep"/>
    <property type="match status" value="3"/>
</dbReference>
<feature type="transmembrane region" description="Helical" evidence="2">
    <location>
        <begin position="839"/>
        <end position="863"/>
    </location>
</feature>
<protein>
    <submittedName>
        <fullName evidence="3">WG repeat-containing protein</fullName>
    </submittedName>
</protein>
<evidence type="ECO:0000256" key="2">
    <source>
        <dbReference type="SAM" id="Phobius"/>
    </source>
</evidence>
<dbReference type="RefSeq" id="WP_252635636.1">
    <property type="nucleotide sequence ID" value="NZ_JAMXAX010000028.1"/>
</dbReference>
<evidence type="ECO:0000313" key="4">
    <source>
        <dbReference type="Proteomes" id="UP001595693"/>
    </source>
</evidence>
<feature type="region of interest" description="Disordered" evidence="1">
    <location>
        <begin position="467"/>
        <end position="494"/>
    </location>
</feature>
<dbReference type="Proteomes" id="UP001595693">
    <property type="component" value="Unassembled WGS sequence"/>
</dbReference>
<keyword evidence="4" id="KW-1185">Reference proteome</keyword>
<comment type="caution">
    <text evidence="3">The sequence shown here is derived from an EMBL/GenBank/DDBJ whole genome shotgun (WGS) entry which is preliminary data.</text>
</comment>
<accession>A0ABV8D8I9</accession>
<keyword evidence="2" id="KW-1133">Transmembrane helix</keyword>
<dbReference type="EMBL" id="JBHSAJ010000017">
    <property type="protein sequence ID" value="MFC3934434.1"/>
    <property type="molecule type" value="Genomic_DNA"/>
</dbReference>
<dbReference type="InterPro" id="IPR032774">
    <property type="entry name" value="WG_beta_rep"/>
</dbReference>
<keyword evidence="2" id="KW-0812">Transmembrane</keyword>
<keyword evidence="2" id="KW-0472">Membrane</keyword>
<evidence type="ECO:0000256" key="1">
    <source>
        <dbReference type="SAM" id="MobiDB-lite"/>
    </source>
</evidence>
<evidence type="ECO:0000313" key="3">
    <source>
        <dbReference type="EMBL" id="MFC3934434.1"/>
    </source>
</evidence>
<dbReference type="PANTHER" id="PTHR37841">
    <property type="entry name" value="GLR2918 PROTEIN"/>
    <property type="match status" value="1"/>
</dbReference>
<feature type="transmembrane region" description="Helical" evidence="2">
    <location>
        <begin position="896"/>
        <end position="914"/>
    </location>
</feature>
<organism evidence="3 4">
    <name type="scientific">Acidovorax facilis</name>
    <dbReference type="NCBI Taxonomy" id="12917"/>
    <lineage>
        <taxon>Bacteria</taxon>
        <taxon>Pseudomonadati</taxon>
        <taxon>Pseudomonadota</taxon>
        <taxon>Betaproteobacteria</taxon>
        <taxon>Burkholderiales</taxon>
        <taxon>Comamonadaceae</taxon>
        <taxon>Acidovorax</taxon>
    </lineage>
</organism>
<sequence>MNEDSDITTEPAPPWLASIPLEPSCQSPALVIVHPGRAVVPPEGLKAVLRFNADGRGGWVSAAQADNSLWGYIDGEGCWRVPPALQNARNFSEDGLARFCDRGRWGFVDLAGAVVIPPTFDNAHPFRNGVSAVQVGQDAWRPINREGQPTSDEVFHELGLFGANGLARATLWKKDSNQRTQGFVDRAGRWVVEPRFRDAKPFGESPTTAASLDGERYGLINARGDWVLKPHYPSIDAFNSDGLAYFDEPNAWDNGHGYLDARGKVVVKGGRHLSRRMVCGVVANSYDGTGFLTAEGKPLPGPRLSYGSDFSAESGFAVVRTAAQGPSACATWGLLHPDGRFVPAPAHLLEPLTNGDGWLVGNTPDTPLVPFLTRDGQLAYIDGEGVVVWRAHYDGQQVALLGAEGAPLWRSGVRENCWPPRPFFHAPLTDHLEGLDTLDGIVPLASRLLAQAETRLHQLAAGDMLQADRAGTEKDDDGTYDEEDADDPDQVQADRTVVVRRVMRAYLSDSHNGPYEFLSADLHRAVNEAREAMVQRLSARFGPADPDPEHAAPWHRSGDHTQAWASPLARPLPGDGGVLRESREQWLTLYQHADSGDGDAWWELWLMAAPSVDALQLAQRARSAQPAPQAQAADETTLMAQLQSHPRTLADVPREHITHAMVDAALATDEDTVRFVPRRLMTPARYATTLRQGVKSFAQIPAGMLSEDACIAHVQDGGWHLEQVPETLRTVAVCAHALRRSPSALEHVPESLRAQAREAMAQLPPDAQEEDPPRAGGDLGDWLSRRVVGSALRGQDTTARRLQHKGFLAAFVMQAALTAKSDTPPTLRGMAGWFEQRPVLALAAHLLLGLAALVGHAFVSVAAWRAEGPWIGLGTFALMGFAELYWAWRFVASSPWSPWLALAATLVVVYVFGWRRLYRRVGLAYAAREGITPVE</sequence>
<proteinExistence type="predicted"/>
<feature type="compositionally biased region" description="Acidic residues" evidence="1">
    <location>
        <begin position="474"/>
        <end position="489"/>
    </location>
</feature>